<evidence type="ECO:0000256" key="7">
    <source>
        <dbReference type="PROSITE-ProRule" id="PRU01240"/>
    </source>
</evidence>
<dbReference type="InterPro" id="IPR046450">
    <property type="entry name" value="PA_dom_sf"/>
</dbReference>
<dbReference type="InterPro" id="IPR036852">
    <property type="entry name" value="Peptidase_S8/S53_dom_sf"/>
</dbReference>
<comment type="caution">
    <text evidence="12">The sequence shown here is derived from an EMBL/GenBank/DDBJ whole genome shotgun (WGS) entry which is preliminary data.</text>
</comment>
<dbReference type="PROSITE" id="PS51892">
    <property type="entry name" value="SUBTILASE"/>
    <property type="match status" value="1"/>
</dbReference>
<protein>
    <recommendedName>
        <fullName evidence="14">Subtilisin-like protease</fullName>
    </recommendedName>
</protein>
<dbReference type="Pfam" id="PF02225">
    <property type="entry name" value="PA"/>
    <property type="match status" value="1"/>
</dbReference>
<dbReference type="EMBL" id="SRPY01000590">
    <property type="protein sequence ID" value="KAG5920880.1"/>
    <property type="molecule type" value="Genomic_DNA"/>
</dbReference>
<keyword evidence="2" id="KW-0134">Cell wall</keyword>
<keyword evidence="5" id="KW-0378">Hydrolase</keyword>
<proteinExistence type="inferred from homology"/>
<evidence type="ECO:0000256" key="2">
    <source>
        <dbReference type="ARBA" id="ARBA00022512"/>
    </source>
</evidence>
<dbReference type="Pfam" id="PF00082">
    <property type="entry name" value="Peptidase_S8"/>
    <property type="match status" value="1"/>
</dbReference>
<name>A0A8K0NJK6_9HYPO</name>
<evidence type="ECO:0000256" key="6">
    <source>
        <dbReference type="ARBA" id="ARBA00022825"/>
    </source>
</evidence>
<feature type="chain" id="PRO_5035429751" description="Subtilisin-like protease" evidence="8">
    <location>
        <begin position="22"/>
        <end position="875"/>
    </location>
</feature>
<dbReference type="GO" id="GO:0016020">
    <property type="term" value="C:membrane"/>
    <property type="evidence" value="ECO:0007669"/>
    <property type="project" value="InterPro"/>
</dbReference>
<dbReference type="SUPFAM" id="SSF52025">
    <property type="entry name" value="PA domain"/>
    <property type="match status" value="1"/>
</dbReference>
<evidence type="ECO:0000256" key="3">
    <source>
        <dbReference type="ARBA" id="ARBA00022670"/>
    </source>
</evidence>
<evidence type="ECO:0000313" key="12">
    <source>
        <dbReference type="EMBL" id="KAG5920880.1"/>
    </source>
</evidence>
<comment type="caution">
    <text evidence="7">Lacks conserved residue(s) required for the propagation of feature annotation.</text>
</comment>
<organism evidence="12 13">
    <name type="scientific">Claviceps africana</name>
    <dbReference type="NCBI Taxonomy" id="83212"/>
    <lineage>
        <taxon>Eukaryota</taxon>
        <taxon>Fungi</taxon>
        <taxon>Dikarya</taxon>
        <taxon>Ascomycota</taxon>
        <taxon>Pezizomycotina</taxon>
        <taxon>Sordariomycetes</taxon>
        <taxon>Hypocreomycetidae</taxon>
        <taxon>Hypocreales</taxon>
        <taxon>Clavicipitaceae</taxon>
        <taxon>Claviceps</taxon>
    </lineage>
</organism>
<gene>
    <name evidence="12" type="ORF">E4U42_006050</name>
</gene>
<dbReference type="Gene3D" id="3.50.30.30">
    <property type="match status" value="1"/>
</dbReference>
<evidence type="ECO:0000256" key="1">
    <source>
        <dbReference type="ARBA" id="ARBA00011073"/>
    </source>
</evidence>
<keyword evidence="13" id="KW-1185">Reference proteome</keyword>
<dbReference type="InterPro" id="IPR003137">
    <property type="entry name" value="PA_domain"/>
</dbReference>
<keyword evidence="6" id="KW-0720">Serine protease</keyword>
<dbReference type="SUPFAM" id="SSF52743">
    <property type="entry name" value="Subtilisin-like"/>
    <property type="match status" value="1"/>
</dbReference>
<reference evidence="12" key="1">
    <citation type="journal article" date="2020" name="bioRxiv">
        <title>Whole genome comparisons of ergot fungi reveals the divergence and evolution of species within the genus Claviceps are the result of varying mechanisms driving genome evolution and host range expansion.</title>
        <authorList>
            <person name="Wyka S.A."/>
            <person name="Mondo S.J."/>
            <person name="Liu M."/>
            <person name="Dettman J."/>
            <person name="Nalam V."/>
            <person name="Broders K.D."/>
        </authorList>
    </citation>
    <scope>NUCLEOTIDE SEQUENCE</scope>
    <source>
        <strain evidence="12">CCC 489</strain>
    </source>
</reference>
<feature type="signal peptide" evidence="8">
    <location>
        <begin position="1"/>
        <end position="21"/>
    </location>
</feature>
<dbReference type="InterPro" id="IPR034187">
    <property type="entry name" value="Peptidases_S8_5"/>
</dbReference>
<feature type="domain" description="C5a peptidase/Subtilisin-like protease SBT2-like Fn3-like" evidence="11">
    <location>
        <begin position="606"/>
        <end position="718"/>
    </location>
</feature>
<comment type="similarity">
    <text evidence="1 7">Belongs to the peptidase S8 family.</text>
</comment>
<dbReference type="Gene3D" id="2.60.40.1710">
    <property type="entry name" value="Subtilisin-like superfamily"/>
    <property type="match status" value="1"/>
</dbReference>
<dbReference type="PRINTS" id="PR00723">
    <property type="entry name" value="SUBTILISIN"/>
</dbReference>
<evidence type="ECO:0008006" key="14">
    <source>
        <dbReference type="Google" id="ProtNLM"/>
    </source>
</evidence>
<evidence type="ECO:0000259" key="10">
    <source>
        <dbReference type="Pfam" id="PF02225"/>
    </source>
</evidence>
<evidence type="ECO:0000259" key="9">
    <source>
        <dbReference type="Pfam" id="PF00082"/>
    </source>
</evidence>
<dbReference type="InterPro" id="IPR015500">
    <property type="entry name" value="Peptidase_S8_subtilisin-rel"/>
</dbReference>
<evidence type="ECO:0000259" key="11">
    <source>
        <dbReference type="Pfam" id="PF06280"/>
    </source>
</evidence>
<dbReference type="Proteomes" id="UP000811619">
    <property type="component" value="Unassembled WGS sequence"/>
</dbReference>
<dbReference type="PANTHER" id="PTHR43806">
    <property type="entry name" value="PEPTIDASE S8"/>
    <property type="match status" value="1"/>
</dbReference>
<dbReference type="InterPro" id="IPR050131">
    <property type="entry name" value="Peptidase_S8_subtilisin-like"/>
</dbReference>
<dbReference type="AlphaFoldDB" id="A0A8K0NJK6"/>
<sequence>MVRPKLLASVIAAAYAAVAVADTTAGRYILELRDGHDHDAVLNHLRGRATTGFKYDSEHFKGLSFKVHDVRSAEQQAREVAALPSVRKVWPVKNHKLTGRRTRIFGNQESKVEFRRDEDLVERAADSFPPHAMTQVDRLHAENVTGAGISVALIGSGIDFSHPALGNGCYGKGCLVSFGYDFVGDAYGDTNKPVPGGVPKDCQGWGTVLAGVLAAQANPLGFTGVAPGITLGAYRIMGCKEGATTDLFLQAMLKASQDKANIIVIGPEEEGGWSESPVAVAASKISDAGIPVVMGAGDSGNAGLFYAGAASSGKKVTAVASFNNMADPLLSYHSSYVINVGRNIDFLYTPGDSSEWGVKAKLYATSLDSNVADDACKPLPDNTPDLSQYIVLVRRGGCDFDDKLKNLASKGAKNILFYNDEERSMITVSPEDPKVVHNTGMVTRATGSAWIKLLKAGRTLTVNVVEPSKAKPSVAEVPNPVNGKSMSISSTWGPTWEMEFKPQFGAPGSSILTTYPVALGSYVTIDGTGASAAFVGGIMALISQVRGTHDPELLNNLLSSTAQPQVWNPGNNYFAELAPAPQQGAGLVQAYDAAHATTLLSPSSLSFNDTDHLATNLNFTLANKGKTTVTYKLDQVAALTMYALDDKTINTTPFPNDAVNSQAVLTFSQNSVTLSPGQTAVVGVTAKPATDVDPKRLAVWSGYVTMKGTDGSSLSIPYQGLTGSLVKAKVLQPDQSWVFPSNNLPSQNFTRSPDKTTFLLPPPKSESFNPDSDPYPSAYINLSLGSRVLRTSLLAVIPGVAPADAKNLGMAFEAEATLNTKGWSTFLFYGKLATGDYAPPGTYQLKTEALKLLGDESKKEDWDIAYTQPFTIVYK</sequence>
<evidence type="ECO:0000256" key="8">
    <source>
        <dbReference type="SAM" id="SignalP"/>
    </source>
</evidence>
<keyword evidence="2" id="KW-0964">Secreted</keyword>
<dbReference type="CDD" id="cd02124">
    <property type="entry name" value="PA_PoS1_like"/>
    <property type="match status" value="1"/>
</dbReference>
<dbReference type="GO" id="GO:0004252">
    <property type="term" value="F:serine-type endopeptidase activity"/>
    <property type="evidence" value="ECO:0007669"/>
    <property type="project" value="InterPro"/>
</dbReference>
<dbReference type="Gene3D" id="3.40.50.200">
    <property type="entry name" value="Peptidase S8/S53 domain"/>
    <property type="match status" value="2"/>
</dbReference>
<accession>A0A8K0NJK6</accession>
<feature type="domain" description="Peptidase S8/S53" evidence="9">
    <location>
        <begin position="146"/>
        <end position="570"/>
    </location>
</feature>
<evidence type="ECO:0000313" key="13">
    <source>
        <dbReference type="Proteomes" id="UP000811619"/>
    </source>
</evidence>
<dbReference type="PANTHER" id="PTHR43806:SF66">
    <property type="entry name" value="SERIN ENDOPEPTIDASE"/>
    <property type="match status" value="1"/>
</dbReference>
<feature type="domain" description="PA" evidence="10">
    <location>
        <begin position="372"/>
        <end position="449"/>
    </location>
</feature>
<dbReference type="CDD" id="cd07489">
    <property type="entry name" value="Peptidases_S8_5"/>
    <property type="match status" value="1"/>
</dbReference>
<evidence type="ECO:0000256" key="4">
    <source>
        <dbReference type="ARBA" id="ARBA00022729"/>
    </source>
</evidence>
<keyword evidence="4 8" id="KW-0732">Signal</keyword>
<dbReference type="OrthoDB" id="10256524at2759"/>
<dbReference type="InterPro" id="IPR010435">
    <property type="entry name" value="C5a/SBT2-like_Fn3"/>
</dbReference>
<keyword evidence="3" id="KW-0645">Protease</keyword>
<dbReference type="InterPro" id="IPR000209">
    <property type="entry name" value="Peptidase_S8/S53_dom"/>
</dbReference>
<dbReference type="Pfam" id="PF06280">
    <property type="entry name" value="fn3_5"/>
    <property type="match status" value="1"/>
</dbReference>
<dbReference type="GO" id="GO:0006508">
    <property type="term" value="P:proteolysis"/>
    <property type="evidence" value="ECO:0007669"/>
    <property type="project" value="UniProtKB-KW"/>
</dbReference>
<evidence type="ECO:0000256" key="5">
    <source>
        <dbReference type="ARBA" id="ARBA00022801"/>
    </source>
</evidence>